<proteinExistence type="inferred from homology"/>
<evidence type="ECO:0000256" key="11">
    <source>
        <dbReference type="ARBA" id="ARBA00023136"/>
    </source>
</evidence>
<dbReference type="OrthoDB" id="6428779at2759"/>
<dbReference type="Gene3D" id="2.102.10.10">
    <property type="entry name" value="Rieske [2Fe-2S] iron-sulphur domain"/>
    <property type="match status" value="1"/>
</dbReference>
<comment type="cofactor">
    <cofactor evidence="1">
        <name>Fe cation</name>
        <dbReference type="ChEBI" id="CHEBI:24875"/>
    </cofactor>
</comment>
<organism evidence="18">
    <name type="scientific">Medioppia subpectinata</name>
    <dbReference type="NCBI Taxonomy" id="1979941"/>
    <lineage>
        <taxon>Eukaryota</taxon>
        <taxon>Metazoa</taxon>
        <taxon>Ecdysozoa</taxon>
        <taxon>Arthropoda</taxon>
        <taxon>Chelicerata</taxon>
        <taxon>Arachnida</taxon>
        <taxon>Acari</taxon>
        <taxon>Acariformes</taxon>
        <taxon>Sarcoptiformes</taxon>
        <taxon>Oribatida</taxon>
        <taxon>Brachypylina</taxon>
        <taxon>Oppioidea</taxon>
        <taxon>Oppiidae</taxon>
        <taxon>Medioppia</taxon>
    </lineage>
</organism>
<feature type="non-terminal residue" evidence="18">
    <location>
        <position position="1"/>
    </location>
</feature>
<dbReference type="UniPathway" id="UPA01020"/>
<keyword evidence="5" id="KW-0001">2Fe-2S</keyword>
<comment type="pathway">
    <text evidence="12">Steroid hormone biosynthesis; dafachronic acid biosynthesis.</text>
</comment>
<evidence type="ECO:0000259" key="17">
    <source>
        <dbReference type="PROSITE" id="PS51296"/>
    </source>
</evidence>
<dbReference type="AlphaFoldDB" id="A0A7R9Q620"/>
<dbReference type="PROSITE" id="PS51296">
    <property type="entry name" value="RIESKE"/>
    <property type="match status" value="1"/>
</dbReference>
<keyword evidence="8" id="KW-0560">Oxidoreductase</keyword>
<evidence type="ECO:0000256" key="12">
    <source>
        <dbReference type="ARBA" id="ARBA00025712"/>
    </source>
</evidence>
<dbReference type="EC" id="1.14.19.21" evidence="14"/>
<keyword evidence="7" id="KW-1133">Transmembrane helix</keyword>
<keyword evidence="19" id="KW-1185">Reference proteome</keyword>
<dbReference type="GO" id="GO:0016020">
    <property type="term" value="C:membrane"/>
    <property type="evidence" value="ECO:0007669"/>
    <property type="project" value="UniProtKB-SubCell"/>
</dbReference>
<gene>
    <name evidence="18" type="ORF">OSB1V03_LOCUS14327</name>
</gene>
<evidence type="ECO:0000256" key="1">
    <source>
        <dbReference type="ARBA" id="ARBA00001962"/>
    </source>
</evidence>
<comment type="pathway">
    <text evidence="3">Hormone biosynthesis.</text>
</comment>
<dbReference type="GO" id="GO:0008203">
    <property type="term" value="P:cholesterol metabolic process"/>
    <property type="evidence" value="ECO:0007669"/>
    <property type="project" value="InterPro"/>
</dbReference>
<evidence type="ECO:0000256" key="13">
    <source>
        <dbReference type="ARBA" id="ARBA00025729"/>
    </source>
</evidence>
<evidence type="ECO:0000256" key="3">
    <source>
        <dbReference type="ARBA" id="ARBA00004972"/>
    </source>
</evidence>
<comment type="catalytic activity">
    <reaction evidence="15">
        <text>cholesterol + NADH + O2 + H(+) = 7-dehydrocholesterol + NAD(+) + 2 H2O</text>
        <dbReference type="Rhea" id="RHEA:51644"/>
        <dbReference type="ChEBI" id="CHEBI:15377"/>
        <dbReference type="ChEBI" id="CHEBI:15378"/>
        <dbReference type="ChEBI" id="CHEBI:15379"/>
        <dbReference type="ChEBI" id="CHEBI:16113"/>
        <dbReference type="ChEBI" id="CHEBI:17759"/>
        <dbReference type="ChEBI" id="CHEBI:57540"/>
        <dbReference type="ChEBI" id="CHEBI:57945"/>
        <dbReference type="EC" id="1.14.19.21"/>
    </reaction>
    <physiologicalReaction direction="left-to-right" evidence="15">
        <dbReference type="Rhea" id="RHEA:51645"/>
    </physiologicalReaction>
</comment>
<sequence>PFPTSIPVPFTARFDSQIISNLIDLSHTKVSQSETQDTDLPPHYPNSWIPVLESRNIRVNEMKTLTVFGQELVAYRSQSGRVSVLDAYCPHLGANIGVGGMAVKECGEECIRCPFHGWTFRVTDGLCVKIPQLNIVIKSKLLYTECEIPTARIKVWQTIELNKTIFVWYHSDSSSPHWDPIEIQEIERNVWRYEGRTEHIINCHFQEIPENGADGQHIQELHTPAVMSGNVLNKSTFYDLLCKVLKHEWESKWWPSATSPHISQMSLNVKNKLFGYTLLEIEFTIRQIGAAFVVLQYKTVDFGGISGAFIQSITPLAPNRNRIVHQIYSEATLWGKLLAKFLLYGE</sequence>
<protein>
    <recommendedName>
        <fullName evidence="14">cholesterol 7-desaturase</fullName>
        <ecNumber evidence="14">1.14.19.21</ecNumber>
    </recommendedName>
</protein>
<keyword evidence="10" id="KW-0411">Iron-sulfur</keyword>
<comment type="catalytic activity">
    <reaction evidence="16">
        <text>cholesterol + NADPH + O2 + H(+) = 7-dehydrocholesterol + NADP(+) + 2 H2O</text>
        <dbReference type="Rhea" id="RHEA:45024"/>
        <dbReference type="ChEBI" id="CHEBI:15377"/>
        <dbReference type="ChEBI" id="CHEBI:15378"/>
        <dbReference type="ChEBI" id="CHEBI:15379"/>
        <dbReference type="ChEBI" id="CHEBI:16113"/>
        <dbReference type="ChEBI" id="CHEBI:17759"/>
        <dbReference type="ChEBI" id="CHEBI:57783"/>
        <dbReference type="ChEBI" id="CHEBI:58349"/>
        <dbReference type="EC" id="1.14.19.21"/>
    </reaction>
    <physiologicalReaction direction="left-to-right" evidence="16">
        <dbReference type="Rhea" id="RHEA:45025"/>
    </physiologicalReaction>
</comment>
<evidence type="ECO:0000256" key="2">
    <source>
        <dbReference type="ARBA" id="ARBA00004370"/>
    </source>
</evidence>
<dbReference type="Pfam" id="PF00355">
    <property type="entry name" value="Rieske"/>
    <property type="match status" value="1"/>
</dbReference>
<reference evidence="18" key="1">
    <citation type="submission" date="2020-11" db="EMBL/GenBank/DDBJ databases">
        <authorList>
            <person name="Tran Van P."/>
        </authorList>
    </citation>
    <scope>NUCLEOTIDE SEQUENCE</scope>
</reference>
<evidence type="ECO:0000256" key="15">
    <source>
        <dbReference type="ARBA" id="ARBA00047853"/>
    </source>
</evidence>
<dbReference type="GO" id="GO:0046872">
    <property type="term" value="F:metal ion binding"/>
    <property type="evidence" value="ECO:0007669"/>
    <property type="project" value="UniProtKB-KW"/>
</dbReference>
<evidence type="ECO:0000256" key="4">
    <source>
        <dbReference type="ARBA" id="ARBA00022692"/>
    </source>
</evidence>
<dbReference type="PANTHER" id="PTHR21266">
    <property type="entry name" value="IRON-SULFUR DOMAIN CONTAINING PROTEIN"/>
    <property type="match status" value="1"/>
</dbReference>
<feature type="domain" description="Rieske" evidence="17">
    <location>
        <begin position="48"/>
        <end position="144"/>
    </location>
</feature>
<evidence type="ECO:0000256" key="7">
    <source>
        <dbReference type="ARBA" id="ARBA00022989"/>
    </source>
</evidence>
<keyword evidence="4" id="KW-0812">Transmembrane</keyword>
<evidence type="ECO:0000256" key="14">
    <source>
        <dbReference type="ARBA" id="ARBA00026095"/>
    </source>
</evidence>
<keyword evidence="6" id="KW-0479">Metal-binding</keyword>
<dbReference type="Gene3D" id="3.90.380.10">
    <property type="entry name" value="Naphthalene 1,2-dioxygenase Alpha Subunit, Chain A, domain 1"/>
    <property type="match status" value="1"/>
</dbReference>
<feature type="non-terminal residue" evidence="18">
    <location>
        <position position="346"/>
    </location>
</feature>
<evidence type="ECO:0000256" key="10">
    <source>
        <dbReference type="ARBA" id="ARBA00023014"/>
    </source>
</evidence>
<accession>A0A7R9Q620</accession>
<evidence type="ECO:0000256" key="16">
    <source>
        <dbReference type="ARBA" id="ARBA00049548"/>
    </source>
</evidence>
<evidence type="ECO:0000256" key="8">
    <source>
        <dbReference type="ARBA" id="ARBA00023002"/>
    </source>
</evidence>
<keyword evidence="11" id="KW-0472">Membrane</keyword>
<comment type="subcellular location">
    <subcellularLocation>
        <location evidence="2">Membrane</location>
    </subcellularLocation>
</comment>
<dbReference type="InterPro" id="IPR045605">
    <property type="entry name" value="KshA-like_C"/>
</dbReference>
<dbReference type="GO" id="GO:0051537">
    <property type="term" value="F:2 iron, 2 sulfur cluster binding"/>
    <property type="evidence" value="ECO:0007669"/>
    <property type="project" value="UniProtKB-KW"/>
</dbReference>
<dbReference type="GO" id="GO:0005737">
    <property type="term" value="C:cytoplasm"/>
    <property type="evidence" value="ECO:0007669"/>
    <property type="project" value="TreeGrafter"/>
</dbReference>
<evidence type="ECO:0000313" key="19">
    <source>
        <dbReference type="Proteomes" id="UP000759131"/>
    </source>
</evidence>
<dbReference type="PANTHER" id="PTHR21266:SF32">
    <property type="entry name" value="CHOLESTEROL 7-DESATURASE NVD"/>
    <property type="match status" value="1"/>
</dbReference>
<evidence type="ECO:0000313" key="18">
    <source>
        <dbReference type="EMBL" id="CAD7633931.1"/>
    </source>
</evidence>
<evidence type="ECO:0000256" key="9">
    <source>
        <dbReference type="ARBA" id="ARBA00023004"/>
    </source>
</evidence>
<dbReference type="SUPFAM" id="SSF50022">
    <property type="entry name" value="ISP domain"/>
    <property type="match status" value="1"/>
</dbReference>
<dbReference type="InterPro" id="IPR017941">
    <property type="entry name" value="Rieske_2Fe-2S"/>
</dbReference>
<name>A0A7R9Q620_9ACAR</name>
<dbReference type="EMBL" id="OC868221">
    <property type="protein sequence ID" value="CAD7633931.1"/>
    <property type="molecule type" value="Genomic_DNA"/>
</dbReference>
<dbReference type="Pfam" id="PF19298">
    <property type="entry name" value="KshA_C"/>
    <property type="match status" value="1"/>
</dbReference>
<evidence type="ECO:0000256" key="6">
    <source>
        <dbReference type="ARBA" id="ARBA00022723"/>
    </source>
</evidence>
<dbReference type="EMBL" id="CAJPIZ010013646">
    <property type="protein sequence ID" value="CAG2114361.1"/>
    <property type="molecule type" value="Genomic_DNA"/>
</dbReference>
<dbReference type="GO" id="GO:0170056">
    <property type="term" value="F:cholesterol 7-desaturase [NAD(P)H] activity"/>
    <property type="evidence" value="ECO:0007669"/>
    <property type="project" value="UniProtKB-EC"/>
</dbReference>
<dbReference type="Proteomes" id="UP000759131">
    <property type="component" value="Unassembled WGS sequence"/>
</dbReference>
<dbReference type="InterPro" id="IPR050584">
    <property type="entry name" value="Cholesterol_7-desaturase"/>
</dbReference>
<keyword evidence="9" id="KW-0408">Iron</keyword>
<evidence type="ECO:0000256" key="5">
    <source>
        <dbReference type="ARBA" id="ARBA00022714"/>
    </source>
</evidence>
<dbReference type="InterPro" id="IPR036922">
    <property type="entry name" value="Rieske_2Fe-2S_sf"/>
</dbReference>
<comment type="similarity">
    <text evidence="13">Belongs to the cholesterol 7-desaturase family.</text>
</comment>